<proteinExistence type="predicted"/>
<keyword evidence="3" id="KW-1185">Reference proteome</keyword>
<protein>
    <recommendedName>
        <fullName evidence="4">Peptidase inhibitor family I36</fullName>
    </recommendedName>
</protein>
<evidence type="ECO:0000313" key="3">
    <source>
        <dbReference type="Proteomes" id="UP000577386"/>
    </source>
</evidence>
<accession>A0A7W3NHZ5</accession>
<feature type="signal peptide" evidence="1">
    <location>
        <begin position="1"/>
        <end position="29"/>
    </location>
</feature>
<evidence type="ECO:0008006" key="4">
    <source>
        <dbReference type="Google" id="ProtNLM"/>
    </source>
</evidence>
<evidence type="ECO:0000313" key="2">
    <source>
        <dbReference type="EMBL" id="MBA9050891.1"/>
    </source>
</evidence>
<dbReference type="Proteomes" id="UP000577386">
    <property type="component" value="Unassembled WGS sequence"/>
</dbReference>
<reference evidence="2 3" key="1">
    <citation type="submission" date="2020-08" db="EMBL/GenBank/DDBJ databases">
        <title>Sequencing the genomes of 1000 actinobacteria strains.</title>
        <authorList>
            <person name="Klenk H.-P."/>
        </authorList>
    </citation>
    <scope>NUCLEOTIDE SEQUENCE [LARGE SCALE GENOMIC DNA]</scope>
    <source>
        <strain evidence="2 3">DSM 41827</strain>
    </source>
</reference>
<keyword evidence="1" id="KW-0732">Signal</keyword>
<dbReference type="RefSeq" id="WP_182774333.1">
    <property type="nucleotide sequence ID" value="NZ_BAAAHW010000016.1"/>
</dbReference>
<name>A0A7W3NHZ5_STRMR</name>
<sequence>MRFVRFAAATAASAAALAAGVLTAGPAYAGTSYVHNDCTSSDTAHPNHCFRIHFNSRSETTTQSDSACFATRRDRSSEFGYSVNGGASVVRFVFEDFVSDAYGGMPHPCGHSKGDGDGQGVENNAASAWNQDPYAAYSVYSADGYGGENQWYPKADGYARNLTSGIKNHNGAHKRYA</sequence>
<gene>
    <name evidence="2" type="ORF">HDA42_000066</name>
</gene>
<organism evidence="2 3">
    <name type="scientific">Streptomyces murinus</name>
    <dbReference type="NCBI Taxonomy" id="33900"/>
    <lineage>
        <taxon>Bacteria</taxon>
        <taxon>Bacillati</taxon>
        <taxon>Actinomycetota</taxon>
        <taxon>Actinomycetes</taxon>
        <taxon>Kitasatosporales</taxon>
        <taxon>Streptomycetaceae</taxon>
        <taxon>Streptomyces</taxon>
    </lineage>
</organism>
<dbReference type="EMBL" id="JACJIJ010000001">
    <property type="protein sequence ID" value="MBA9050891.1"/>
    <property type="molecule type" value="Genomic_DNA"/>
</dbReference>
<comment type="caution">
    <text evidence="2">The sequence shown here is derived from an EMBL/GenBank/DDBJ whole genome shotgun (WGS) entry which is preliminary data.</text>
</comment>
<feature type="chain" id="PRO_5030830591" description="Peptidase inhibitor family I36" evidence="1">
    <location>
        <begin position="30"/>
        <end position="177"/>
    </location>
</feature>
<evidence type="ECO:0000256" key="1">
    <source>
        <dbReference type="SAM" id="SignalP"/>
    </source>
</evidence>
<dbReference type="AlphaFoldDB" id="A0A7W3NHZ5"/>